<sequence length="182" mass="19972">MSSHFGIILLAGAGARSRRIQSVDDRTDDLSTSQFERRAKSRNPSHNDGDQSEIAKRAKSGLDFQSKGKDESMLHIAARHNRHDAVLREIKNGADVSVQNRDLQTPLHVACRHGHLKIARTLIENGAQIEVENDHGESPLQIAKSRGYVEIVRLLVLEGTLAGRARHGNPGNGLKPLCAGRK</sequence>
<evidence type="ECO:0000256" key="1">
    <source>
        <dbReference type="ARBA" id="ARBA00022737"/>
    </source>
</evidence>
<name>A0A2H1GJQ3_ZYMTR</name>
<proteinExistence type="predicted"/>
<evidence type="ECO:0000313" key="5">
    <source>
        <dbReference type="EMBL" id="SMR53792.1"/>
    </source>
</evidence>
<keyword evidence="2 3" id="KW-0040">ANK repeat</keyword>
<evidence type="ECO:0000313" key="6">
    <source>
        <dbReference type="Proteomes" id="UP000245764"/>
    </source>
</evidence>
<dbReference type="PANTHER" id="PTHR24171">
    <property type="entry name" value="ANKYRIN REPEAT DOMAIN-CONTAINING PROTEIN 39-RELATED"/>
    <property type="match status" value="1"/>
</dbReference>
<dbReference type="InterPro" id="IPR036770">
    <property type="entry name" value="Ankyrin_rpt-contain_sf"/>
</dbReference>
<feature type="repeat" description="ANK" evidence="3">
    <location>
        <begin position="135"/>
        <end position="159"/>
    </location>
</feature>
<feature type="repeat" description="ANK" evidence="3">
    <location>
        <begin position="69"/>
        <end position="101"/>
    </location>
</feature>
<evidence type="ECO:0000256" key="4">
    <source>
        <dbReference type="SAM" id="MobiDB-lite"/>
    </source>
</evidence>
<gene>
    <name evidence="5" type="ORF">ZT1E4_G6791</name>
</gene>
<dbReference type="Gene3D" id="1.25.40.20">
    <property type="entry name" value="Ankyrin repeat-containing domain"/>
    <property type="match status" value="2"/>
</dbReference>
<dbReference type="PROSITE" id="PS50297">
    <property type="entry name" value="ANK_REP_REGION"/>
    <property type="match status" value="2"/>
</dbReference>
<evidence type="ECO:0000256" key="2">
    <source>
        <dbReference type="ARBA" id="ARBA00023043"/>
    </source>
</evidence>
<dbReference type="AlphaFoldDB" id="A0A2H1GJQ3"/>
<accession>A0A2H1GJQ3</accession>
<organism evidence="5 6">
    <name type="scientific">Zymoseptoria tritici ST99CH_1E4</name>
    <dbReference type="NCBI Taxonomy" id="1276532"/>
    <lineage>
        <taxon>Eukaryota</taxon>
        <taxon>Fungi</taxon>
        <taxon>Dikarya</taxon>
        <taxon>Ascomycota</taxon>
        <taxon>Pezizomycotina</taxon>
        <taxon>Dothideomycetes</taxon>
        <taxon>Dothideomycetidae</taxon>
        <taxon>Mycosphaerellales</taxon>
        <taxon>Mycosphaerellaceae</taxon>
        <taxon>Zymoseptoria</taxon>
    </lineage>
</organism>
<protein>
    <submittedName>
        <fullName evidence="5">Uncharacterized protein</fullName>
    </submittedName>
</protein>
<dbReference type="Pfam" id="PF12796">
    <property type="entry name" value="Ank_2"/>
    <property type="match status" value="1"/>
</dbReference>
<dbReference type="InterPro" id="IPR002110">
    <property type="entry name" value="Ankyrin_rpt"/>
</dbReference>
<dbReference type="Proteomes" id="UP000245764">
    <property type="component" value="Chromosome 6"/>
</dbReference>
<feature type="region of interest" description="Disordered" evidence="4">
    <location>
        <begin position="18"/>
        <end position="53"/>
    </location>
</feature>
<dbReference type="SMART" id="SM00248">
    <property type="entry name" value="ANK"/>
    <property type="match status" value="3"/>
</dbReference>
<keyword evidence="1" id="KW-0677">Repeat</keyword>
<dbReference type="EMBL" id="LT854258">
    <property type="protein sequence ID" value="SMR53792.1"/>
    <property type="molecule type" value="Genomic_DNA"/>
</dbReference>
<evidence type="ECO:0000256" key="3">
    <source>
        <dbReference type="PROSITE-ProRule" id="PRU00023"/>
    </source>
</evidence>
<dbReference type="SUPFAM" id="SSF48403">
    <property type="entry name" value="Ankyrin repeat"/>
    <property type="match status" value="1"/>
</dbReference>
<feature type="repeat" description="ANK" evidence="3">
    <location>
        <begin position="102"/>
        <end position="134"/>
    </location>
</feature>
<reference evidence="6" key="1">
    <citation type="submission" date="2017-05" db="EMBL/GenBank/DDBJ databases">
        <authorList>
            <person name="Song R."/>
            <person name="Chenine A.L."/>
            <person name="Ruprecht R.M."/>
        </authorList>
    </citation>
    <scope>NUCLEOTIDE SEQUENCE [LARGE SCALE GENOMIC DNA]</scope>
</reference>
<dbReference type="PROSITE" id="PS50088">
    <property type="entry name" value="ANK_REPEAT"/>
    <property type="match status" value="3"/>
</dbReference>